<keyword evidence="2" id="KW-1185">Reference proteome</keyword>
<organism evidence="1 2">
    <name type="scientific">Streptosporangium nondiastaticum</name>
    <dbReference type="NCBI Taxonomy" id="35764"/>
    <lineage>
        <taxon>Bacteria</taxon>
        <taxon>Bacillati</taxon>
        <taxon>Actinomycetota</taxon>
        <taxon>Actinomycetes</taxon>
        <taxon>Streptosporangiales</taxon>
        <taxon>Streptosporangiaceae</taxon>
        <taxon>Streptosporangium</taxon>
    </lineage>
</organism>
<keyword evidence="1" id="KW-0131">Cell cycle</keyword>
<reference evidence="1 2" key="1">
    <citation type="submission" date="2018-03" db="EMBL/GenBank/DDBJ databases">
        <title>Chitinolytic properties of Streptosporangium nondiastaticum TBG75A20.</title>
        <authorList>
            <person name="Gayathri V."/>
            <person name="Shiburaj S."/>
        </authorList>
    </citation>
    <scope>NUCLEOTIDE SEQUENCE [LARGE SCALE GENOMIC DNA]</scope>
    <source>
        <strain evidence="1 2">TBG75A20</strain>
    </source>
</reference>
<accession>A0A9X7PDG2</accession>
<dbReference type="GO" id="GO:0051301">
    <property type="term" value="P:cell division"/>
    <property type="evidence" value="ECO:0007669"/>
    <property type="project" value="UniProtKB-KW"/>
</dbReference>
<gene>
    <name evidence="1" type="ORF">B7P34_36345</name>
</gene>
<comment type="caution">
    <text evidence="1">The sequence shown here is derived from an EMBL/GenBank/DDBJ whole genome shotgun (WGS) entry which is preliminary data.</text>
</comment>
<dbReference type="Gene3D" id="3.40.50.300">
    <property type="entry name" value="P-loop containing nucleotide triphosphate hydrolases"/>
    <property type="match status" value="1"/>
</dbReference>
<dbReference type="AlphaFoldDB" id="A0A9X7PDG2"/>
<feature type="non-terminal residue" evidence="1">
    <location>
        <position position="1"/>
    </location>
</feature>
<evidence type="ECO:0000313" key="2">
    <source>
        <dbReference type="Proteomes" id="UP000242427"/>
    </source>
</evidence>
<dbReference type="EMBL" id="PXWG01000382">
    <property type="protein sequence ID" value="PSJ23889.1"/>
    <property type="molecule type" value="Genomic_DNA"/>
</dbReference>
<proteinExistence type="predicted"/>
<dbReference type="Proteomes" id="UP000242427">
    <property type="component" value="Unassembled WGS sequence"/>
</dbReference>
<protein>
    <submittedName>
        <fullName evidence="1">Cell division protein FtsK</fullName>
    </submittedName>
</protein>
<feature type="non-terminal residue" evidence="1">
    <location>
        <position position="137"/>
    </location>
</feature>
<sequence>VGIDETQSFFSFGNKSNKEHREIRDEIREGFTELSKLGPAVGIWVIFATQQVRESTIPTDVAANAVIRYALKLEGWEPNDRILGTGSYKNGIDATMFDFADKGIGILKAEGMRAEIARSVFGLDAPTARKVAERCRR</sequence>
<keyword evidence="1" id="KW-0132">Cell division</keyword>
<dbReference type="InterPro" id="IPR027417">
    <property type="entry name" value="P-loop_NTPase"/>
</dbReference>
<evidence type="ECO:0000313" key="1">
    <source>
        <dbReference type="EMBL" id="PSJ23889.1"/>
    </source>
</evidence>
<name>A0A9X7PDG2_9ACTN</name>